<comment type="subcellular location">
    <subcellularLocation>
        <location evidence="1">Membrane</location>
        <topology evidence="1">Single-pass membrane protein</topology>
    </subcellularLocation>
</comment>
<keyword evidence="7" id="KW-1185">Reference proteome</keyword>
<evidence type="ECO:0000256" key="2">
    <source>
        <dbReference type="ARBA" id="ARBA00022692"/>
    </source>
</evidence>
<reference evidence="6" key="1">
    <citation type="submission" date="2021-05" db="EMBL/GenBank/DDBJ databases">
        <title>The genome of the haptophyte Pavlova lutheri (Diacronema luteri, Pavlovales) - a model for lipid biosynthesis in eukaryotic algae.</title>
        <authorList>
            <person name="Hulatt C.J."/>
            <person name="Posewitz M.C."/>
        </authorList>
    </citation>
    <scope>NUCLEOTIDE SEQUENCE</scope>
    <source>
        <strain evidence="6">NIVA-4/92</strain>
    </source>
</reference>
<evidence type="ECO:0000256" key="1">
    <source>
        <dbReference type="ARBA" id="ARBA00004167"/>
    </source>
</evidence>
<keyword evidence="3 5" id="KW-1133">Transmembrane helix</keyword>
<feature type="transmembrane region" description="Helical" evidence="5">
    <location>
        <begin position="29"/>
        <end position="53"/>
    </location>
</feature>
<organism evidence="6 7">
    <name type="scientific">Diacronema lutheri</name>
    <name type="common">Unicellular marine alga</name>
    <name type="synonym">Monochrysis lutheri</name>
    <dbReference type="NCBI Taxonomy" id="2081491"/>
    <lineage>
        <taxon>Eukaryota</taxon>
        <taxon>Haptista</taxon>
        <taxon>Haptophyta</taxon>
        <taxon>Pavlovophyceae</taxon>
        <taxon>Pavlovales</taxon>
        <taxon>Pavlovaceae</taxon>
        <taxon>Diacronema</taxon>
    </lineage>
</organism>
<protein>
    <submittedName>
        <fullName evidence="6">Uncharacterized protein</fullName>
    </submittedName>
</protein>
<evidence type="ECO:0000256" key="3">
    <source>
        <dbReference type="ARBA" id="ARBA00022989"/>
    </source>
</evidence>
<keyword evidence="4 5" id="KW-0472">Membrane</keyword>
<dbReference type="Proteomes" id="UP000751190">
    <property type="component" value="Unassembled WGS sequence"/>
</dbReference>
<dbReference type="AlphaFoldDB" id="A0A8J5XSY7"/>
<dbReference type="EMBL" id="JAGTXO010000012">
    <property type="protein sequence ID" value="KAG8464860.1"/>
    <property type="molecule type" value="Genomic_DNA"/>
</dbReference>
<dbReference type="Pfam" id="PF14880">
    <property type="entry name" value="COX14"/>
    <property type="match status" value="1"/>
</dbReference>
<sequence>MTGERGGLAGQRVRAAMLLTRVADAAHKVVVGGLLAVTVVSGVFVFGSMGGIFQRSYQRRQQRLADGKQ</sequence>
<name>A0A8J5XSY7_DIALT</name>
<gene>
    <name evidence="6" type="ORF">KFE25_010228</name>
</gene>
<keyword evidence="2 5" id="KW-0812">Transmembrane</keyword>
<accession>A0A8J5XSY7</accession>
<comment type="caution">
    <text evidence="6">The sequence shown here is derived from an EMBL/GenBank/DDBJ whole genome shotgun (WGS) entry which is preliminary data.</text>
</comment>
<evidence type="ECO:0000256" key="4">
    <source>
        <dbReference type="ARBA" id="ARBA00023136"/>
    </source>
</evidence>
<dbReference type="GO" id="GO:0016020">
    <property type="term" value="C:membrane"/>
    <property type="evidence" value="ECO:0007669"/>
    <property type="project" value="UniProtKB-SubCell"/>
</dbReference>
<proteinExistence type="predicted"/>
<dbReference type="InterPro" id="IPR029208">
    <property type="entry name" value="COX14"/>
</dbReference>
<evidence type="ECO:0000313" key="7">
    <source>
        <dbReference type="Proteomes" id="UP000751190"/>
    </source>
</evidence>
<evidence type="ECO:0000256" key="5">
    <source>
        <dbReference type="SAM" id="Phobius"/>
    </source>
</evidence>
<evidence type="ECO:0000313" key="6">
    <source>
        <dbReference type="EMBL" id="KAG8464860.1"/>
    </source>
</evidence>